<feature type="compositionally biased region" description="Basic and acidic residues" evidence="1">
    <location>
        <begin position="51"/>
        <end position="63"/>
    </location>
</feature>
<evidence type="ECO:0000313" key="3">
    <source>
        <dbReference type="Proteomes" id="UP001194746"/>
    </source>
</evidence>
<protein>
    <submittedName>
        <fullName evidence="2">Uncharacterized protein</fullName>
    </submittedName>
</protein>
<feature type="compositionally biased region" description="Polar residues" evidence="1">
    <location>
        <begin position="7"/>
        <end position="20"/>
    </location>
</feature>
<dbReference type="AlphaFoldDB" id="A0AAD4GSR2"/>
<feature type="region of interest" description="Disordered" evidence="1">
    <location>
        <begin position="1"/>
        <end position="78"/>
    </location>
</feature>
<evidence type="ECO:0000313" key="2">
    <source>
        <dbReference type="EMBL" id="KAF9886663.1"/>
    </source>
</evidence>
<reference evidence="2" key="2">
    <citation type="submission" date="2020-02" db="EMBL/GenBank/DDBJ databases">
        <authorList>
            <person name="Gilchrist C.L.M."/>
            <person name="Chooi Y.-H."/>
        </authorList>
    </citation>
    <scope>NUCLEOTIDE SEQUENCE</scope>
    <source>
        <strain evidence="2">MST-FP2251</strain>
    </source>
</reference>
<dbReference type="EMBL" id="VCAU01000073">
    <property type="protein sequence ID" value="KAF9886663.1"/>
    <property type="molecule type" value="Genomic_DNA"/>
</dbReference>
<accession>A0AAD4GSR2</accession>
<dbReference type="Proteomes" id="UP001194746">
    <property type="component" value="Unassembled WGS sequence"/>
</dbReference>
<gene>
    <name evidence="2" type="ORF">FE257_011176</name>
</gene>
<keyword evidence="3" id="KW-1185">Reference proteome</keyword>
<evidence type="ECO:0000256" key="1">
    <source>
        <dbReference type="SAM" id="MobiDB-lite"/>
    </source>
</evidence>
<comment type="caution">
    <text evidence="2">The sequence shown here is derived from an EMBL/GenBank/DDBJ whole genome shotgun (WGS) entry which is preliminary data.</text>
</comment>
<sequence>MSAPHQGRQSPSPQNQTDEQQAPLASGKTPAQFRQESMDKAQRGAQGLESNPKHPLEDIEARKFSKGPGNKSSQLYDE</sequence>
<name>A0AAD4GSR2_ASPNN</name>
<proteinExistence type="predicted"/>
<organism evidence="2 3">
    <name type="scientific">Aspergillus nanangensis</name>
    <dbReference type="NCBI Taxonomy" id="2582783"/>
    <lineage>
        <taxon>Eukaryota</taxon>
        <taxon>Fungi</taxon>
        <taxon>Dikarya</taxon>
        <taxon>Ascomycota</taxon>
        <taxon>Pezizomycotina</taxon>
        <taxon>Eurotiomycetes</taxon>
        <taxon>Eurotiomycetidae</taxon>
        <taxon>Eurotiales</taxon>
        <taxon>Aspergillaceae</taxon>
        <taxon>Aspergillus</taxon>
        <taxon>Aspergillus subgen. Circumdati</taxon>
    </lineage>
</organism>
<reference evidence="2" key="1">
    <citation type="journal article" date="2019" name="Beilstein J. Org. Chem.">
        <title>Nanangenines: drimane sesquiterpenoids as the dominant metabolite cohort of a novel Australian fungus, Aspergillus nanangensis.</title>
        <authorList>
            <person name="Lacey H.J."/>
            <person name="Gilchrist C.L.M."/>
            <person name="Crombie A."/>
            <person name="Kalaitzis J.A."/>
            <person name="Vuong D."/>
            <person name="Rutledge P.J."/>
            <person name="Turner P."/>
            <person name="Pitt J.I."/>
            <person name="Lacey E."/>
            <person name="Chooi Y.H."/>
            <person name="Piggott A.M."/>
        </authorList>
    </citation>
    <scope>NUCLEOTIDE SEQUENCE</scope>
    <source>
        <strain evidence="2">MST-FP2251</strain>
    </source>
</reference>